<accession>A0A220U104</accession>
<dbReference type="EMBL" id="CP022315">
    <property type="protein sequence ID" value="ASK61749.1"/>
    <property type="molecule type" value="Genomic_DNA"/>
</dbReference>
<name>A0A220U104_9BACI</name>
<keyword evidence="1" id="KW-0812">Transmembrane</keyword>
<feature type="transmembrane region" description="Helical" evidence="1">
    <location>
        <begin position="198"/>
        <end position="214"/>
    </location>
</feature>
<dbReference type="OrthoDB" id="9782250at2"/>
<feature type="transmembrane region" description="Helical" evidence="1">
    <location>
        <begin position="43"/>
        <end position="59"/>
    </location>
</feature>
<keyword evidence="1" id="KW-0472">Membrane</keyword>
<evidence type="ECO:0000256" key="1">
    <source>
        <dbReference type="SAM" id="Phobius"/>
    </source>
</evidence>
<keyword evidence="4" id="KW-1185">Reference proteome</keyword>
<evidence type="ECO:0000313" key="4">
    <source>
        <dbReference type="Proteomes" id="UP000198312"/>
    </source>
</evidence>
<feature type="transmembrane region" description="Helical" evidence="1">
    <location>
        <begin position="149"/>
        <end position="167"/>
    </location>
</feature>
<dbReference type="KEGG" id="vil:CFK37_06070"/>
<organism evidence="3 4">
    <name type="scientific">Virgibacillus phasianinus</name>
    <dbReference type="NCBI Taxonomy" id="2017483"/>
    <lineage>
        <taxon>Bacteria</taxon>
        <taxon>Bacillati</taxon>
        <taxon>Bacillota</taxon>
        <taxon>Bacilli</taxon>
        <taxon>Bacillales</taxon>
        <taxon>Bacillaceae</taxon>
        <taxon>Virgibacillus</taxon>
    </lineage>
</organism>
<dbReference type="GO" id="GO:0004175">
    <property type="term" value="F:endopeptidase activity"/>
    <property type="evidence" value="ECO:0007669"/>
    <property type="project" value="UniProtKB-ARBA"/>
</dbReference>
<evidence type="ECO:0000313" key="3">
    <source>
        <dbReference type="EMBL" id="ASK61749.1"/>
    </source>
</evidence>
<reference evidence="3 4" key="1">
    <citation type="submission" date="2017-07" db="EMBL/GenBank/DDBJ databases">
        <title>Virgibacillus sp. LM2416.</title>
        <authorList>
            <person name="Tak E.J."/>
            <person name="Bae J.-W."/>
        </authorList>
    </citation>
    <scope>NUCLEOTIDE SEQUENCE [LARGE SCALE GENOMIC DNA]</scope>
    <source>
        <strain evidence="3 4">LM2416</strain>
    </source>
</reference>
<gene>
    <name evidence="3" type="ORF">CFK37_06070</name>
</gene>
<sequence>MRKRRSKTILIHIIGLSIIMLIYGFTVGPMTAIGGVLFTLKEWFIPVLGFLVVIYLLVFKSIRKSVLAHFNWRELLVFKNIAFSVAVLLIMYFSNKYIILIDPFADEQTKTAMKYGLYYDYSLIAMISMVTIGPLWEELYFRELLIGQLRKYIPVWICVLFSVIFFASGHDNYPLFGLVLGIAFTFLYLYTNSWTVSFATHSVWNLYIVLVGILS</sequence>
<protein>
    <recommendedName>
        <fullName evidence="2">CAAX prenyl protease 2/Lysostaphin resistance protein A-like domain-containing protein</fullName>
    </recommendedName>
</protein>
<feature type="transmembrane region" description="Helical" evidence="1">
    <location>
        <begin position="9"/>
        <end position="37"/>
    </location>
</feature>
<feature type="transmembrane region" description="Helical" evidence="1">
    <location>
        <begin position="118"/>
        <end position="137"/>
    </location>
</feature>
<dbReference type="AlphaFoldDB" id="A0A220U104"/>
<dbReference type="Proteomes" id="UP000198312">
    <property type="component" value="Chromosome"/>
</dbReference>
<feature type="transmembrane region" description="Helical" evidence="1">
    <location>
        <begin position="80"/>
        <end position="98"/>
    </location>
</feature>
<proteinExistence type="predicted"/>
<feature type="transmembrane region" description="Helical" evidence="1">
    <location>
        <begin position="173"/>
        <end position="191"/>
    </location>
</feature>
<evidence type="ECO:0000259" key="2">
    <source>
        <dbReference type="Pfam" id="PF02517"/>
    </source>
</evidence>
<feature type="domain" description="CAAX prenyl protease 2/Lysostaphin resistance protein A-like" evidence="2">
    <location>
        <begin position="123"/>
        <end position="206"/>
    </location>
</feature>
<dbReference type="InterPro" id="IPR003675">
    <property type="entry name" value="Rce1/LyrA-like_dom"/>
</dbReference>
<dbReference type="RefSeq" id="WP_089061009.1">
    <property type="nucleotide sequence ID" value="NZ_CP022315.1"/>
</dbReference>
<keyword evidence="1" id="KW-1133">Transmembrane helix</keyword>
<dbReference type="Pfam" id="PF02517">
    <property type="entry name" value="Rce1-like"/>
    <property type="match status" value="1"/>
</dbReference>
<dbReference type="GO" id="GO:0080120">
    <property type="term" value="P:CAAX-box protein maturation"/>
    <property type="evidence" value="ECO:0007669"/>
    <property type="project" value="UniProtKB-ARBA"/>
</dbReference>